<keyword evidence="3" id="KW-1185">Reference proteome</keyword>
<organism evidence="2 3">
    <name type="scientific">Patella caerulea</name>
    <name type="common">Rayed Mediterranean limpet</name>
    <dbReference type="NCBI Taxonomy" id="87958"/>
    <lineage>
        <taxon>Eukaryota</taxon>
        <taxon>Metazoa</taxon>
        <taxon>Spiralia</taxon>
        <taxon>Lophotrochozoa</taxon>
        <taxon>Mollusca</taxon>
        <taxon>Gastropoda</taxon>
        <taxon>Patellogastropoda</taxon>
        <taxon>Patelloidea</taxon>
        <taxon>Patellidae</taxon>
        <taxon>Patella</taxon>
    </lineage>
</organism>
<proteinExistence type="predicted"/>
<evidence type="ECO:0000256" key="1">
    <source>
        <dbReference type="SAM" id="MobiDB-lite"/>
    </source>
</evidence>
<dbReference type="Proteomes" id="UP001347796">
    <property type="component" value="Unassembled WGS sequence"/>
</dbReference>
<accession>A0AAN8JVU4</accession>
<evidence type="ECO:0008006" key="4">
    <source>
        <dbReference type="Google" id="ProtNLM"/>
    </source>
</evidence>
<protein>
    <recommendedName>
        <fullName evidence="4">PiggyBac transposable element-derived protein domain-containing protein</fullName>
    </recommendedName>
</protein>
<gene>
    <name evidence="2" type="ORF">SNE40_010826</name>
</gene>
<feature type="region of interest" description="Disordered" evidence="1">
    <location>
        <begin position="18"/>
        <end position="65"/>
    </location>
</feature>
<dbReference type="AlphaFoldDB" id="A0AAN8JVU4"/>
<evidence type="ECO:0000313" key="3">
    <source>
        <dbReference type="Proteomes" id="UP001347796"/>
    </source>
</evidence>
<dbReference type="EMBL" id="JAZGQO010000007">
    <property type="protein sequence ID" value="KAK6183324.1"/>
    <property type="molecule type" value="Genomic_DNA"/>
</dbReference>
<sequence>MIEEKKLSVQDVIDAIGGDDSELSELGDDSDFKSENQNSDVDDDGLSSSDHEPLANSVATDKNQQTVRWRRKDFEPSNYNFTCQCLTRLDTIKSPFQYFRQLISDDILDVFVLETNMYCLQKRERM</sequence>
<comment type="caution">
    <text evidence="2">The sequence shown here is derived from an EMBL/GenBank/DDBJ whole genome shotgun (WGS) entry which is preliminary data.</text>
</comment>
<reference evidence="2 3" key="1">
    <citation type="submission" date="2024-01" db="EMBL/GenBank/DDBJ databases">
        <title>The genome of the rayed Mediterranean limpet Patella caerulea (Linnaeus, 1758).</title>
        <authorList>
            <person name="Anh-Thu Weber A."/>
            <person name="Halstead-Nussloch G."/>
        </authorList>
    </citation>
    <scope>NUCLEOTIDE SEQUENCE [LARGE SCALE GENOMIC DNA]</scope>
    <source>
        <strain evidence="2">AATW-2023a</strain>
        <tissue evidence="2">Whole specimen</tissue>
    </source>
</reference>
<name>A0AAN8JVU4_PATCE</name>
<evidence type="ECO:0000313" key="2">
    <source>
        <dbReference type="EMBL" id="KAK6183324.1"/>
    </source>
</evidence>
<feature type="compositionally biased region" description="Acidic residues" evidence="1">
    <location>
        <begin position="18"/>
        <end position="29"/>
    </location>
</feature>